<feature type="transmembrane region" description="Helical" evidence="1">
    <location>
        <begin position="319"/>
        <end position="336"/>
    </location>
</feature>
<keyword evidence="1" id="KW-0472">Membrane</keyword>
<accession>A0ABP8USB0</accession>
<name>A0ABP8USB0_9ACTN</name>
<comment type="caution">
    <text evidence="2">The sequence shown here is derived from an EMBL/GenBank/DDBJ whole genome shotgun (WGS) entry which is preliminary data.</text>
</comment>
<sequence length="599" mass="64048">MTVGGDLIAPPSEDAEVTSGRRWPRPGWFVAIGYLIGAFWVYGRFWPGLGHRYLTDSGQDQTQWEWFFAVTAHNVAHLHNPFFTTLLNHPLGVNLMANTAMLGLGVPLTPVTLLFGPTVTWALILTLGLAATATAWYRLLRRHVVRSWPAAALGGGFAAFAPPVISHANAHPNLAVLFVIPLIIDRLIRLAEGGAAVRDGVILGLLVTFQILLGEEPLLLAATGLAVFALGYGLARPDRARTAIAPLAKGAAVAAVVIAPLVAYPLWWQFTGPQSYRSLLHGPAGNDVLALTAFASRSLAGDRATAGPLSLNPTEENAFFGWPLLILVAVLVVWLWQVALVRALTLVIVVAMAFSLGPEIVFHGEKTGLIGPWKLVSQLPLYESVLETRFTLVCVPAIAVLLAFATEKVVTLGALAPWRGAPLRLVWGVALAEALLPIAPKPLLAADRPATPAFFSRGLWRHYAAPGHTIVTVPLPDSGEATAMHWQVVAGLRFSIAEGYFLGPWGSDRQGVYGAVPRPTSSLLGRVRDGHVAAAVTPADVQAARDDLVFWRADAVVLGPHDQQEPLRVTLDRLLGPGAYVGGVWVWDVRSITHAGGGD</sequence>
<dbReference type="GO" id="GO:0016740">
    <property type="term" value="F:transferase activity"/>
    <property type="evidence" value="ECO:0007669"/>
    <property type="project" value="UniProtKB-KW"/>
</dbReference>
<keyword evidence="1" id="KW-0812">Transmembrane</keyword>
<organism evidence="2 3">
    <name type="scientific">Actinoallomurus vinaceus</name>
    <dbReference type="NCBI Taxonomy" id="1080074"/>
    <lineage>
        <taxon>Bacteria</taxon>
        <taxon>Bacillati</taxon>
        <taxon>Actinomycetota</taxon>
        <taxon>Actinomycetes</taxon>
        <taxon>Streptosporangiales</taxon>
        <taxon>Thermomonosporaceae</taxon>
        <taxon>Actinoallomurus</taxon>
    </lineage>
</organism>
<dbReference type="EMBL" id="BAABHK010000024">
    <property type="protein sequence ID" value="GAA4638768.1"/>
    <property type="molecule type" value="Genomic_DNA"/>
</dbReference>
<feature type="transmembrane region" description="Helical" evidence="1">
    <location>
        <begin position="247"/>
        <end position="267"/>
    </location>
</feature>
<protein>
    <submittedName>
        <fullName evidence="2">Glycosyl transferase</fullName>
    </submittedName>
</protein>
<dbReference type="Proteomes" id="UP001501442">
    <property type="component" value="Unassembled WGS sequence"/>
</dbReference>
<feature type="transmembrane region" description="Helical" evidence="1">
    <location>
        <begin position="28"/>
        <end position="46"/>
    </location>
</feature>
<evidence type="ECO:0000256" key="1">
    <source>
        <dbReference type="SAM" id="Phobius"/>
    </source>
</evidence>
<feature type="transmembrane region" description="Helical" evidence="1">
    <location>
        <begin position="147"/>
        <end position="165"/>
    </location>
</feature>
<gene>
    <name evidence="2" type="ORF">GCM10023196_097810</name>
</gene>
<keyword evidence="2" id="KW-0808">Transferase</keyword>
<feature type="transmembrane region" description="Helical" evidence="1">
    <location>
        <begin position="343"/>
        <end position="364"/>
    </location>
</feature>
<keyword evidence="1" id="KW-1133">Transmembrane helix</keyword>
<feature type="transmembrane region" description="Helical" evidence="1">
    <location>
        <begin position="218"/>
        <end position="235"/>
    </location>
</feature>
<keyword evidence="3" id="KW-1185">Reference proteome</keyword>
<reference evidence="3" key="1">
    <citation type="journal article" date="2019" name="Int. J. Syst. Evol. Microbiol.">
        <title>The Global Catalogue of Microorganisms (GCM) 10K type strain sequencing project: providing services to taxonomists for standard genome sequencing and annotation.</title>
        <authorList>
            <consortium name="The Broad Institute Genomics Platform"/>
            <consortium name="The Broad Institute Genome Sequencing Center for Infectious Disease"/>
            <person name="Wu L."/>
            <person name="Ma J."/>
        </authorList>
    </citation>
    <scope>NUCLEOTIDE SEQUENCE [LARGE SCALE GENOMIC DNA]</scope>
    <source>
        <strain evidence="3">JCM 17939</strain>
    </source>
</reference>
<evidence type="ECO:0000313" key="2">
    <source>
        <dbReference type="EMBL" id="GAA4638768.1"/>
    </source>
</evidence>
<proteinExistence type="predicted"/>
<evidence type="ECO:0000313" key="3">
    <source>
        <dbReference type="Proteomes" id="UP001501442"/>
    </source>
</evidence>
<dbReference type="RefSeq" id="WP_345442310.1">
    <property type="nucleotide sequence ID" value="NZ_BAABHK010000024.1"/>
</dbReference>